<proteinExistence type="predicted"/>
<dbReference type="RefSeq" id="WP_095506963.1">
    <property type="nucleotide sequence ID" value="NZ_BSNC01000004.1"/>
</dbReference>
<name>A0AA37RW07_9GAMM</name>
<dbReference type="Pfam" id="PF10071">
    <property type="entry name" value="DUF2310"/>
    <property type="match status" value="1"/>
</dbReference>
<reference evidence="1" key="1">
    <citation type="journal article" date="2014" name="Int. J. Syst. Evol. Microbiol.">
        <title>Complete genome sequence of Corynebacterium casei LMG S-19264T (=DSM 44701T), isolated from a smear-ripened cheese.</title>
        <authorList>
            <consortium name="US DOE Joint Genome Institute (JGI-PGF)"/>
            <person name="Walter F."/>
            <person name="Albersmeier A."/>
            <person name="Kalinowski J."/>
            <person name="Ruckert C."/>
        </authorList>
    </citation>
    <scope>NUCLEOTIDE SEQUENCE</scope>
    <source>
        <strain evidence="1">NBRC 101628</strain>
    </source>
</reference>
<sequence length="258" mass="29006">MYCATIQFECYRDALIQEVDLAIGKYLDALRYNGQILGREFPTRMEQGVFVTRVVTPLPESLHANNASEPVKRALQGLHDAGILTPQVKNLGIDLHSDHADPCTNPDWQVLYTSFLSTCSPLRCGEHFAPIPLHKLPVLETGDYQPILRWQQAWSAADELQMNGELSTIERQAVKEISNHDSQLSVMGQTLAKAIEERSGIPTYYYLYRVGGSDKESEQNRPCPSCGGDWRLEQSVADILAFKCDACRLVSNLSWDFQ</sequence>
<gene>
    <name evidence="1" type="ORF">GCM10007895_13390</name>
</gene>
<dbReference type="PIRSF" id="PIRSF029037">
    <property type="entry name" value="UCP029037_Zn_ribbon"/>
    <property type="match status" value="1"/>
</dbReference>
<comment type="caution">
    <text evidence="1">The sequence shown here is derived from an EMBL/GenBank/DDBJ whole genome shotgun (WGS) entry which is preliminary data.</text>
</comment>
<organism evidence="1 2">
    <name type="scientific">Paraferrimonas sedimenticola</name>
    <dbReference type="NCBI Taxonomy" id="375674"/>
    <lineage>
        <taxon>Bacteria</taxon>
        <taxon>Pseudomonadati</taxon>
        <taxon>Pseudomonadota</taxon>
        <taxon>Gammaproteobacteria</taxon>
        <taxon>Alteromonadales</taxon>
        <taxon>Ferrimonadaceae</taxon>
        <taxon>Paraferrimonas</taxon>
    </lineage>
</organism>
<protein>
    <submittedName>
        <fullName evidence="1">Zn-ribbon-containing protein</fullName>
    </submittedName>
</protein>
<dbReference type="AlphaFoldDB" id="A0AA37RW07"/>
<dbReference type="InterPro" id="IPR016908">
    <property type="entry name" value="UCP029037"/>
</dbReference>
<reference evidence="1" key="2">
    <citation type="submission" date="2023-01" db="EMBL/GenBank/DDBJ databases">
        <title>Draft genome sequence of Paraferrimonas sedimenticola strain NBRC 101628.</title>
        <authorList>
            <person name="Sun Q."/>
            <person name="Mori K."/>
        </authorList>
    </citation>
    <scope>NUCLEOTIDE SEQUENCE</scope>
    <source>
        <strain evidence="1">NBRC 101628</strain>
    </source>
</reference>
<accession>A0AA37RW07</accession>
<dbReference type="EMBL" id="BSNC01000004">
    <property type="protein sequence ID" value="GLP96033.1"/>
    <property type="molecule type" value="Genomic_DNA"/>
</dbReference>
<keyword evidence="2" id="KW-1185">Reference proteome</keyword>
<evidence type="ECO:0000313" key="1">
    <source>
        <dbReference type="EMBL" id="GLP96033.1"/>
    </source>
</evidence>
<dbReference type="Proteomes" id="UP001161422">
    <property type="component" value="Unassembled WGS sequence"/>
</dbReference>
<evidence type="ECO:0000313" key="2">
    <source>
        <dbReference type="Proteomes" id="UP001161422"/>
    </source>
</evidence>